<comment type="caution">
    <text evidence="3">The sequence shown here is derived from an EMBL/GenBank/DDBJ whole genome shotgun (WGS) entry which is preliminary data.</text>
</comment>
<proteinExistence type="inferred from homology"/>
<keyword evidence="2" id="KW-0479">Metal-binding</keyword>
<dbReference type="EMBL" id="LCAW01000017">
    <property type="protein sequence ID" value="KKR98455.1"/>
    <property type="molecule type" value="Genomic_DNA"/>
</dbReference>
<dbReference type="PATRIC" id="fig|1618983.3.peg.719"/>
<name>A0A0G0XNS9_9BACT</name>
<dbReference type="Pfam" id="PF01327">
    <property type="entry name" value="Pep_deformylase"/>
    <property type="match status" value="1"/>
</dbReference>
<gene>
    <name evidence="2" type="primary">def</name>
    <name evidence="3" type="ORF">UU50_C0017G0014</name>
</gene>
<dbReference type="NCBIfam" id="TIGR00079">
    <property type="entry name" value="pept_deformyl"/>
    <property type="match status" value="1"/>
</dbReference>
<dbReference type="AlphaFoldDB" id="A0A0G0XNS9"/>
<keyword evidence="2" id="KW-0648">Protein biosynthesis</keyword>
<dbReference type="GO" id="GO:0046872">
    <property type="term" value="F:metal ion binding"/>
    <property type="evidence" value="ECO:0007669"/>
    <property type="project" value="UniProtKB-KW"/>
</dbReference>
<dbReference type="HAMAP" id="MF_00163">
    <property type="entry name" value="Pep_deformylase"/>
    <property type="match status" value="1"/>
</dbReference>
<evidence type="ECO:0000313" key="3">
    <source>
        <dbReference type="EMBL" id="KKR98455.1"/>
    </source>
</evidence>
<keyword evidence="2" id="KW-0378">Hydrolase</keyword>
<dbReference type="GO" id="GO:0042586">
    <property type="term" value="F:peptide deformylase activity"/>
    <property type="evidence" value="ECO:0007669"/>
    <property type="project" value="UniProtKB-UniRule"/>
</dbReference>
<protein>
    <recommendedName>
        <fullName evidence="2">Peptide deformylase</fullName>
        <shortName evidence="2">PDF</shortName>
        <ecNumber evidence="2">3.5.1.88</ecNumber>
    </recommendedName>
    <alternativeName>
        <fullName evidence="2">Polypeptide deformylase</fullName>
    </alternativeName>
</protein>
<dbReference type="NCBIfam" id="NF001159">
    <property type="entry name" value="PRK00150.1-3"/>
    <property type="match status" value="1"/>
</dbReference>
<comment type="function">
    <text evidence="2">Removes the formyl group from the N-terminal Met of newly synthesized proteins. Requires at least a dipeptide for an efficient rate of reaction. N-terminal L-methionine is a prerequisite for activity but the enzyme has broad specificity at other positions.</text>
</comment>
<evidence type="ECO:0000313" key="4">
    <source>
        <dbReference type="Proteomes" id="UP000033930"/>
    </source>
</evidence>
<dbReference type="PIRSF" id="PIRSF004749">
    <property type="entry name" value="Pep_def"/>
    <property type="match status" value="1"/>
</dbReference>
<dbReference type="GO" id="GO:0006412">
    <property type="term" value="P:translation"/>
    <property type="evidence" value="ECO:0007669"/>
    <property type="project" value="UniProtKB-UniRule"/>
</dbReference>
<dbReference type="SUPFAM" id="SSF56420">
    <property type="entry name" value="Peptide deformylase"/>
    <property type="match status" value="1"/>
</dbReference>
<reference evidence="3 4" key="1">
    <citation type="journal article" date="2015" name="Nature">
        <title>rRNA introns, odd ribosomes, and small enigmatic genomes across a large radiation of phyla.</title>
        <authorList>
            <person name="Brown C.T."/>
            <person name="Hug L.A."/>
            <person name="Thomas B.C."/>
            <person name="Sharon I."/>
            <person name="Castelle C.J."/>
            <person name="Singh A."/>
            <person name="Wilkins M.J."/>
            <person name="Williams K.H."/>
            <person name="Banfield J.F."/>
        </authorList>
    </citation>
    <scope>NUCLEOTIDE SEQUENCE [LARGE SCALE GENOMIC DNA]</scope>
</reference>
<comment type="similarity">
    <text evidence="1 2">Belongs to the polypeptide deformylase family.</text>
</comment>
<dbReference type="Gene3D" id="3.90.45.10">
    <property type="entry name" value="Peptide deformylase"/>
    <property type="match status" value="1"/>
</dbReference>
<dbReference type="InterPro" id="IPR036821">
    <property type="entry name" value="Peptide_deformylase_sf"/>
</dbReference>
<evidence type="ECO:0000256" key="1">
    <source>
        <dbReference type="ARBA" id="ARBA00010759"/>
    </source>
</evidence>
<dbReference type="PANTHER" id="PTHR10458:SF22">
    <property type="entry name" value="PEPTIDE DEFORMYLASE"/>
    <property type="match status" value="1"/>
</dbReference>
<feature type="binding site" evidence="2">
    <location>
        <position position="133"/>
    </location>
    <ligand>
        <name>Fe cation</name>
        <dbReference type="ChEBI" id="CHEBI:24875"/>
    </ligand>
</feature>
<evidence type="ECO:0000256" key="2">
    <source>
        <dbReference type="HAMAP-Rule" id="MF_00163"/>
    </source>
</evidence>
<keyword evidence="2" id="KW-0408">Iron</keyword>
<dbReference type="PANTHER" id="PTHR10458">
    <property type="entry name" value="PEPTIDE DEFORMYLASE"/>
    <property type="match status" value="1"/>
</dbReference>
<dbReference type="InterPro" id="IPR023635">
    <property type="entry name" value="Peptide_deformylase"/>
</dbReference>
<organism evidence="3 4">
    <name type="scientific">Candidatus Uhrbacteria bacterium GW2011_GWC1_41_20</name>
    <dbReference type="NCBI Taxonomy" id="1618983"/>
    <lineage>
        <taxon>Bacteria</taxon>
        <taxon>Candidatus Uhriibacteriota</taxon>
    </lineage>
</organism>
<feature type="binding site" evidence="2">
    <location>
        <position position="137"/>
    </location>
    <ligand>
        <name>Fe cation</name>
        <dbReference type="ChEBI" id="CHEBI:24875"/>
    </ligand>
</feature>
<feature type="active site" evidence="2">
    <location>
        <position position="134"/>
    </location>
</feature>
<sequence>MKLKVLTIPNELLREVSKEIKKEQLQDKDLQKLFDDMIETMKAEDGVGIAAPQIGQQIRAIVVTLENGPEIYINPEITKRSLRKQKGEEGCLSVPELRGIVERYQSICIKALDRHGNPINLDASNLGAIIFQHEIDHLDGILFIDRAKNVYQFE</sequence>
<comment type="catalytic activity">
    <reaction evidence="2">
        <text>N-terminal N-formyl-L-methionyl-[peptide] + H2O = N-terminal L-methionyl-[peptide] + formate</text>
        <dbReference type="Rhea" id="RHEA:24420"/>
        <dbReference type="Rhea" id="RHEA-COMP:10639"/>
        <dbReference type="Rhea" id="RHEA-COMP:10640"/>
        <dbReference type="ChEBI" id="CHEBI:15377"/>
        <dbReference type="ChEBI" id="CHEBI:15740"/>
        <dbReference type="ChEBI" id="CHEBI:49298"/>
        <dbReference type="ChEBI" id="CHEBI:64731"/>
        <dbReference type="EC" id="3.5.1.88"/>
    </reaction>
</comment>
<dbReference type="EC" id="3.5.1.88" evidence="2"/>
<comment type="cofactor">
    <cofactor evidence="2">
        <name>Fe(2+)</name>
        <dbReference type="ChEBI" id="CHEBI:29033"/>
    </cofactor>
    <text evidence="2">Binds 1 Fe(2+) ion.</text>
</comment>
<dbReference type="CDD" id="cd00487">
    <property type="entry name" value="Pep_deformylase"/>
    <property type="match status" value="1"/>
</dbReference>
<feature type="binding site" evidence="2">
    <location>
        <position position="91"/>
    </location>
    <ligand>
        <name>Fe cation</name>
        <dbReference type="ChEBI" id="CHEBI:24875"/>
    </ligand>
</feature>
<dbReference type="Proteomes" id="UP000033930">
    <property type="component" value="Unassembled WGS sequence"/>
</dbReference>
<dbReference type="PRINTS" id="PR01576">
    <property type="entry name" value="PDEFORMYLASE"/>
</dbReference>
<accession>A0A0G0XNS9</accession>